<accession>A0A6A6EKJ5</accession>
<organism evidence="1 2">
    <name type="scientific">Zopfia rhizophila CBS 207.26</name>
    <dbReference type="NCBI Taxonomy" id="1314779"/>
    <lineage>
        <taxon>Eukaryota</taxon>
        <taxon>Fungi</taxon>
        <taxon>Dikarya</taxon>
        <taxon>Ascomycota</taxon>
        <taxon>Pezizomycotina</taxon>
        <taxon>Dothideomycetes</taxon>
        <taxon>Dothideomycetes incertae sedis</taxon>
        <taxon>Zopfiaceae</taxon>
        <taxon>Zopfia</taxon>
    </lineage>
</organism>
<sequence length="81" mass="8788">MHFLRFGSFDRPHLSSATPQLKFFHPTQLLCAYPTTAAATIQATATMATEAAELVIGQTSKGCIGSYVLTKKLEDCVWVAP</sequence>
<dbReference type="Proteomes" id="UP000800200">
    <property type="component" value="Unassembled WGS sequence"/>
</dbReference>
<protein>
    <submittedName>
        <fullName evidence="1">Uncharacterized protein</fullName>
    </submittedName>
</protein>
<proteinExistence type="predicted"/>
<keyword evidence="2" id="KW-1185">Reference proteome</keyword>
<reference evidence="1" key="1">
    <citation type="journal article" date="2020" name="Stud. Mycol.">
        <title>101 Dothideomycetes genomes: a test case for predicting lifestyles and emergence of pathogens.</title>
        <authorList>
            <person name="Haridas S."/>
            <person name="Albert R."/>
            <person name="Binder M."/>
            <person name="Bloem J."/>
            <person name="Labutti K."/>
            <person name="Salamov A."/>
            <person name="Andreopoulos B."/>
            <person name="Baker S."/>
            <person name="Barry K."/>
            <person name="Bills G."/>
            <person name="Bluhm B."/>
            <person name="Cannon C."/>
            <person name="Castanera R."/>
            <person name="Culley D."/>
            <person name="Daum C."/>
            <person name="Ezra D."/>
            <person name="Gonzalez J."/>
            <person name="Henrissat B."/>
            <person name="Kuo A."/>
            <person name="Liang C."/>
            <person name="Lipzen A."/>
            <person name="Lutzoni F."/>
            <person name="Magnuson J."/>
            <person name="Mondo S."/>
            <person name="Nolan M."/>
            <person name="Ohm R."/>
            <person name="Pangilinan J."/>
            <person name="Park H.-J."/>
            <person name="Ramirez L."/>
            <person name="Alfaro M."/>
            <person name="Sun H."/>
            <person name="Tritt A."/>
            <person name="Yoshinaga Y."/>
            <person name="Zwiers L.-H."/>
            <person name="Turgeon B."/>
            <person name="Goodwin S."/>
            <person name="Spatafora J."/>
            <person name="Crous P."/>
            <person name="Grigoriev I."/>
        </authorList>
    </citation>
    <scope>NUCLEOTIDE SEQUENCE</scope>
    <source>
        <strain evidence="1">CBS 207.26</strain>
    </source>
</reference>
<dbReference type="EMBL" id="ML994617">
    <property type="protein sequence ID" value="KAF2191452.1"/>
    <property type="molecule type" value="Genomic_DNA"/>
</dbReference>
<gene>
    <name evidence="1" type="ORF">K469DRAFT_808769</name>
</gene>
<evidence type="ECO:0000313" key="1">
    <source>
        <dbReference type="EMBL" id="KAF2191452.1"/>
    </source>
</evidence>
<name>A0A6A6EKJ5_9PEZI</name>
<evidence type="ECO:0000313" key="2">
    <source>
        <dbReference type="Proteomes" id="UP000800200"/>
    </source>
</evidence>
<dbReference type="AlphaFoldDB" id="A0A6A6EKJ5"/>